<feature type="region of interest" description="Disordered" evidence="1">
    <location>
        <begin position="328"/>
        <end position="383"/>
    </location>
</feature>
<dbReference type="Pfam" id="PF04393">
    <property type="entry name" value="DUF535"/>
    <property type="match status" value="1"/>
</dbReference>
<gene>
    <name evidence="2" type="ORF">FN976_17995</name>
</gene>
<dbReference type="EMBL" id="VOBQ01000014">
    <property type="protein sequence ID" value="TWO69717.1"/>
    <property type="molecule type" value="Genomic_DNA"/>
</dbReference>
<feature type="compositionally biased region" description="Acidic residues" evidence="1">
    <location>
        <begin position="350"/>
        <end position="360"/>
    </location>
</feature>
<dbReference type="Proteomes" id="UP000318199">
    <property type="component" value="Unassembled WGS sequence"/>
</dbReference>
<dbReference type="AlphaFoldDB" id="A0A562ZMS3"/>
<name>A0A562ZMS3_9BURK</name>
<dbReference type="InterPro" id="IPR007488">
    <property type="entry name" value="DUF535"/>
</dbReference>
<dbReference type="OrthoDB" id="8879188at2"/>
<evidence type="ECO:0000313" key="2">
    <source>
        <dbReference type="EMBL" id="TWO69717.1"/>
    </source>
</evidence>
<feature type="compositionally biased region" description="Basic and acidic residues" evidence="1">
    <location>
        <begin position="328"/>
        <end position="341"/>
    </location>
</feature>
<protein>
    <submittedName>
        <fullName evidence="2">DUF535 domain-containing protein</fullName>
    </submittedName>
</protein>
<organism evidence="2 3">
    <name type="scientific">Caenimonas sedimenti</name>
    <dbReference type="NCBI Taxonomy" id="2596921"/>
    <lineage>
        <taxon>Bacteria</taxon>
        <taxon>Pseudomonadati</taxon>
        <taxon>Pseudomonadota</taxon>
        <taxon>Betaproteobacteria</taxon>
        <taxon>Burkholderiales</taxon>
        <taxon>Comamonadaceae</taxon>
        <taxon>Caenimonas</taxon>
    </lineage>
</organism>
<proteinExistence type="predicted"/>
<reference evidence="2 3" key="1">
    <citation type="submission" date="2019-07" db="EMBL/GenBank/DDBJ databases">
        <title>Caenimonas sedimenti sp. nov., isolated from activated sludge.</title>
        <authorList>
            <person name="Xu J."/>
        </authorList>
    </citation>
    <scope>NUCLEOTIDE SEQUENCE [LARGE SCALE GENOMIC DNA]</scope>
    <source>
        <strain evidence="2 3">HX-9-20</strain>
    </source>
</reference>
<keyword evidence="3" id="KW-1185">Reference proteome</keyword>
<comment type="caution">
    <text evidence="2">The sequence shown here is derived from an EMBL/GenBank/DDBJ whole genome shotgun (WGS) entry which is preliminary data.</text>
</comment>
<evidence type="ECO:0000313" key="3">
    <source>
        <dbReference type="Proteomes" id="UP000318199"/>
    </source>
</evidence>
<evidence type="ECO:0000256" key="1">
    <source>
        <dbReference type="SAM" id="MobiDB-lite"/>
    </source>
</evidence>
<dbReference type="PANTHER" id="PTHR38785">
    <property type="entry name" value="HOMOLOG OF VIRK"/>
    <property type="match status" value="1"/>
</dbReference>
<sequence>MTTATMSNETPTRVPSVWRGLLWAWRRGGDGGGVTRTRLLWRALVATTRWGGAMRRWMSVVFELNSRGLMTDPAGEYMRAVRPYVHRHTSYSARVLQLIDFVDWMESAFKPAALQKLLQGEDLVLAELQPPRGCDSMRLQLRRAPVQSPEGELLLTLMVQRSPDVQHNAQPVEAAALGFSVFRLEGSGCLVIGGVRGPRHPVQRVSTVEISQAMSGWKPSVLMVRVAQELARFWGLKLVGLNPSSHTLQGWTFQFNERHRNAAQRIYDSYDALWEHFGATKGPPGWMVLPLDSDDKLAATALSPEKRERQIRRADFWMRTRRRLHADARELLQRPGREARLSRATQSMQPDDDADWEDESPPSPQIIPPRKQRVLETGPADLA</sequence>
<accession>A0A562ZMS3</accession>
<dbReference type="PANTHER" id="PTHR38785:SF1">
    <property type="entry name" value="HOMOLOG OF VIRK"/>
    <property type="match status" value="1"/>
</dbReference>
<dbReference type="RefSeq" id="WP_145894432.1">
    <property type="nucleotide sequence ID" value="NZ_VOBQ01000014.1"/>
</dbReference>